<accession>A0A285RYR6</accession>
<dbReference type="Pfam" id="PF13732">
    <property type="entry name" value="DrrA1-3_C"/>
    <property type="match status" value="1"/>
</dbReference>
<dbReference type="InterPro" id="IPR003439">
    <property type="entry name" value="ABC_transporter-like_ATP-bd"/>
</dbReference>
<dbReference type="Pfam" id="PF00005">
    <property type="entry name" value="ABC_tran"/>
    <property type="match status" value="1"/>
</dbReference>
<dbReference type="Proteomes" id="UP000219636">
    <property type="component" value="Unassembled WGS sequence"/>
</dbReference>
<keyword evidence="3" id="KW-0547">Nucleotide-binding</keyword>
<dbReference type="InterPro" id="IPR003593">
    <property type="entry name" value="AAA+_ATPase"/>
</dbReference>
<evidence type="ECO:0000313" key="6">
    <source>
        <dbReference type="EMBL" id="SOB99722.1"/>
    </source>
</evidence>
<dbReference type="PROSITE" id="PS50893">
    <property type="entry name" value="ABC_TRANSPORTER_2"/>
    <property type="match status" value="1"/>
</dbReference>
<dbReference type="Gene3D" id="3.40.50.300">
    <property type="entry name" value="P-loop containing nucleotide triphosphate hydrolases"/>
    <property type="match status" value="1"/>
</dbReference>
<dbReference type="SMART" id="SM00382">
    <property type="entry name" value="AAA"/>
    <property type="match status" value="1"/>
</dbReference>
<evidence type="ECO:0000256" key="4">
    <source>
        <dbReference type="ARBA" id="ARBA00022840"/>
    </source>
</evidence>
<evidence type="ECO:0000256" key="1">
    <source>
        <dbReference type="ARBA" id="ARBA00005417"/>
    </source>
</evidence>
<dbReference type="InterPro" id="IPR050763">
    <property type="entry name" value="ABC_transporter_ATP-binding"/>
</dbReference>
<sequence>MNVVDVNELTKKFGKFVALDRINLCIKEGEIYGFIGPNGAGKSTTIRVLLGMLRPTSGEAKIFGKDVWKNAVDIHKQIAYVPGDANLWPNLTGGEVIDIFLKMRGSGSQSKRNELIERFKLDPSKKCKEYSKGNRQKIALISAFASDAQMFILDEPTSGLDPLMERIFQECVLEAKEQGKSVLLSSHILSEVEKLCEKISIIREGKIIETGTLTQMRHLTRTNLTVQTKKPIESLALKGVFNLVKQNNDLTFQVDSEEIDGVIRYISDYGILKLESVPPTLEDLFMRHYEGVDGNSTGGESQ</sequence>
<dbReference type="PANTHER" id="PTHR42711">
    <property type="entry name" value="ABC TRANSPORTER ATP-BINDING PROTEIN"/>
    <property type="match status" value="1"/>
</dbReference>
<dbReference type="InterPro" id="IPR025302">
    <property type="entry name" value="DrrA1/2-like_C"/>
</dbReference>
<feature type="domain" description="ABC transporter" evidence="5">
    <location>
        <begin position="4"/>
        <end position="229"/>
    </location>
</feature>
<evidence type="ECO:0000313" key="7">
    <source>
        <dbReference type="Proteomes" id="UP000219636"/>
    </source>
</evidence>
<dbReference type="EMBL" id="OBMQ01000002">
    <property type="protein sequence ID" value="SOB99722.1"/>
    <property type="molecule type" value="Genomic_DNA"/>
</dbReference>
<comment type="similarity">
    <text evidence="1">Belongs to the ABC transporter superfamily.</text>
</comment>
<dbReference type="GO" id="GO:0016887">
    <property type="term" value="F:ATP hydrolysis activity"/>
    <property type="evidence" value="ECO:0007669"/>
    <property type="project" value="InterPro"/>
</dbReference>
<dbReference type="PROSITE" id="PS00211">
    <property type="entry name" value="ABC_TRANSPORTER_1"/>
    <property type="match status" value="1"/>
</dbReference>
<proteinExistence type="inferred from homology"/>
<protein>
    <submittedName>
        <fullName evidence="6">ABC-2 type transport system ATP-binding protein</fullName>
    </submittedName>
</protein>
<name>A0A285RYR6_9BACL</name>
<dbReference type="RefSeq" id="WP_097072603.1">
    <property type="nucleotide sequence ID" value="NZ_OBMQ01000002.1"/>
</dbReference>
<gene>
    <name evidence="6" type="ORF">SAMN05880501_102258</name>
</gene>
<organism evidence="6 7">
    <name type="scientific">Ureibacillus xyleni</name>
    <dbReference type="NCBI Taxonomy" id="614648"/>
    <lineage>
        <taxon>Bacteria</taxon>
        <taxon>Bacillati</taxon>
        <taxon>Bacillota</taxon>
        <taxon>Bacilli</taxon>
        <taxon>Bacillales</taxon>
        <taxon>Caryophanaceae</taxon>
        <taxon>Ureibacillus</taxon>
    </lineage>
</organism>
<keyword evidence="2" id="KW-0813">Transport</keyword>
<evidence type="ECO:0000259" key="5">
    <source>
        <dbReference type="PROSITE" id="PS50893"/>
    </source>
</evidence>
<dbReference type="OrthoDB" id="9801987at2"/>
<dbReference type="CDD" id="cd03230">
    <property type="entry name" value="ABC_DR_subfamily_A"/>
    <property type="match status" value="1"/>
</dbReference>
<dbReference type="AlphaFoldDB" id="A0A285RYR6"/>
<dbReference type="InterPro" id="IPR017871">
    <property type="entry name" value="ABC_transporter-like_CS"/>
</dbReference>
<dbReference type="PANTHER" id="PTHR42711:SF5">
    <property type="entry name" value="ABC TRANSPORTER ATP-BINDING PROTEIN NATA"/>
    <property type="match status" value="1"/>
</dbReference>
<dbReference type="SUPFAM" id="SSF52540">
    <property type="entry name" value="P-loop containing nucleoside triphosphate hydrolases"/>
    <property type="match status" value="1"/>
</dbReference>
<evidence type="ECO:0000256" key="2">
    <source>
        <dbReference type="ARBA" id="ARBA00022448"/>
    </source>
</evidence>
<keyword evidence="4 6" id="KW-0067">ATP-binding</keyword>
<evidence type="ECO:0000256" key="3">
    <source>
        <dbReference type="ARBA" id="ARBA00022741"/>
    </source>
</evidence>
<reference evidence="7" key="1">
    <citation type="submission" date="2017-08" db="EMBL/GenBank/DDBJ databases">
        <authorList>
            <person name="Varghese N."/>
            <person name="Submissions S."/>
        </authorList>
    </citation>
    <scope>NUCLEOTIDE SEQUENCE [LARGE SCALE GENOMIC DNA]</scope>
    <source>
        <strain evidence="7">JC22</strain>
    </source>
</reference>
<dbReference type="InterPro" id="IPR027417">
    <property type="entry name" value="P-loop_NTPase"/>
</dbReference>
<keyword evidence="7" id="KW-1185">Reference proteome</keyword>
<dbReference type="GO" id="GO:0005524">
    <property type="term" value="F:ATP binding"/>
    <property type="evidence" value="ECO:0007669"/>
    <property type="project" value="UniProtKB-KW"/>
</dbReference>